<feature type="domain" description="PucR C-terminal helix-turn-helix" evidence="2">
    <location>
        <begin position="306"/>
        <end position="355"/>
    </location>
</feature>
<evidence type="ECO:0000259" key="3">
    <source>
        <dbReference type="Pfam" id="PF14361"/>
    </source>
</evidence>
<dbReference type="Pfam" id="PF14361">
    <property type="entry name" value="RsbRD_N"/>
    <property type="match status" value="1"/>
</dbReference>
<organism evidence="5 6">
    <name type="scientific">Rhodococcus qingshengii</name>
    <dbReference type="NCBI Taxonomy" id="334542"/>
    <lineage>
        <taxon>Bacteria</taxon>
        <taxon>Bacillati</taxon>
        <taxon>Actinomycetota</taxon>
        <taxon>Actinomycetes</taxon>
        <taxon>Mycobacteriales</taxon>
        <taxon>Nocardiaceae</taxon>
        <taxon>Rhodococcus</taxon>
        <taxon>Rhodococcus erythropolis group</taxon>
    </lineage>
</organism>
<evidence type="ECO:0000313" key="5">
    <source>
        <dbReference type="EMBL" id="MDE8649356.1"/>
    </source>
</evidence>
<feature type="domain" description="RsbT co-antagonist protein RsbRD N-terminal" evidence="3">
    <location>
        <begin position="14"/>
        <end position="135"/>
    </location>
</feature>
<dbReference type="Gene3D" id="1.10.10.2840">
    <property type="entry name" value="PucR C-terminal helix-turn-helix domain"/>
    <property type="match status" value="1"/>
</dbReference>
<dbReference type="AlphaFoldDB" id="A0AAW6LVT2"/>
<dbReference type="RefSeq" id="WP_275232867.1">
    <property type="nucleotide sequence ID" value="NZ_JARDXE010000026.1"/>
</dbReference>
<evidence type="ECO:0000259" key="4">
    <source>
        <dbReference type="Pfam" id="PF17853"/>
    </source>
</evidence>
<comment type="similarity">
    <text evidence="1">Belongs to the CdaR family.</text>
</comment>
<dbReference type="Pfam" id="PF17853">
    <property type="entry name" value="GGDEF_2"/>
    <property type="match status" value="1"/>
</dbReference>
<reference evidence="5" key="1">
    <citation type="submission" date="2023-02" db="EMBL/GenBank/DDBJ databases">
        <title>A novel hydrolase synthesized by Rhodococcus erythropolis HQ is responsible for the detoxification of Zearalenone.</title>
        <authorList>
            <person name="Hu J."/>
            <person name="Xu J."/>
        </authorList>
    </citation>
    <scope>NUCLEOTIDE SEQUENCE</scope>
    <source>
        <strain evidence="5">HQ</strain>
    </source>
</reference>
<dbReference type="InterPro" id="IPR042070">
    <property type="entry name" value="PucR_C-HTH_sf"/>
</dbReference>
<name>A0AAW6LVT2_RHOSG</name>
<evidence type="ECO:0000256" key="1">
    <source>
        <dbReference type="ARBA" id="ARBA00006754"/>
    </source>
</evidence>
<dbReference type="PANTHER" id="PTHR33744:SF7">
    <property type="entry name" value="PUCR FAMILY TRANSCRIPTIONAL REGULATOR"/>
    <property type="match status" value="1"/>
</dbReference>
<dbReference type="Proteomes" id="UP001217325">
    <property type="component" value="Unassembled WGS sequence"/>
</dbReference>
<dbReference type="InterPro" id="IPR041522">
    <property type="entry name" value="CdaR_GGDEF"/>
</dbReference>
<evidence type="ECO:0000313" key="6">
    <source>
        <dbReference type="Proteomes" id="UP001217325"/>
    </source>
</evidence>
<comment type="caution">
    <text evidence="5">The sequence shown here is derived from an EMBL/GenBank/DDBJ whole genome shotgun (WGS) entry which is preliminary data.</text>
</comment>
<dbReference type="Pfam" id="PF13556">
    <property type="entry name" value="HTH_30"/>
    <property type="match status" value="1"/>
</dbReference>
<feature type="domain" description="CdaR GGDEF-like" evidence="4">
    <location>
        <begin position="158"/>
        <end position="262"/>
    </location>
</feature>
<dbReference type="EMBL" id="JARDXE010000026">
    <property type="protein sequence ID" value="MDE8649356.1"/>
    <property type="molecule type" value="Genomic_DNA"/>
</dbReference>
<sequence>MVLVDNALQRLDLISDETVARIREDLTDFVLVPYDEHRNTVRDQLRRRLLAFRDRRAWGPVDIEQAVVLAQRRARQGISIDVLISAYHVGDRELWRNLSTEPGGARALLPDLATLMLESMQTVSTTLASAHSKETWARDRMKLSVSQRLIDLLNTNAHDTETARLAEYLGFVPELHCVAIAYLSEKDEPESAEQLDLERAGKAAIARAGLGTTHIMLVQSDEKMLGRIVHALTTSSLIGIGGSHSGIAGAARSLKQAQIALAAATQQNKVSIFADSWNLSCVLNTSELLDDDVLRIADLAHAHPPLRETIGAFAQADMSVTQCARASHLHPNTVIYRLARWRDLTGWDARTFSGLGKSLIACALADRQLSRPS</sequence>
<dbReference type="InterPro" id="IPR025736">
    <property type="entry name" value="PucR_C-HTH_dom"/>
</dbReference>
<proteinExistence type="inferred from homology"/>
<gene>
    <name evidence="5" type="ORF">PXH69_30740</name>
</gene>
<protein>
    <submittedName>
        <fullName evidence="5">Helix-turn-helix domain-containing protein</fullName>
    </submittedName>
</protein>
<dbReference type="InterPro" id="IPR051448">
    <property type="entry name" value="CdaR-like_regulators"/>
</dbReference>
<dbReference type="PANTHER" id="PTHR33744">
    <property type="entry name" value="CARBOHYDRATE DIACID REGULATOR"/>
    <property type="match status" value="1"/>
</dbReference>
<accession>A0AAW6LVT2</accession>
<dbReference type="InterPro" id="IPR025751">
    <property type="entry name" value="RsbRD_N_dom"/>
</dbReference>
<evidence type="ECO:0000259" key="2">
    <source>
        <dbReference type="Pfam" id="PF13556"/>
    </source>
</evidence>